<proteinExistence type="predicted"/>
<evidence type="ECO:0000256" key="1">
    <source>
        <dbReference type="SAM" id="Phobius"/>
    </source>
</evidence>
<gene>
    <name evidence="2" type="ORF">LBW55_07405</name>
</gene>
<evidence type="ECO:0000313" key="2">
    <source>
        <dbReference type="EMBL" id="MDB0521440.1"/>
    </source>
</evidence>
<name>A0AAE3NFQ0_RALSL</name>
<sequence>MSNTDNDSGTPPRRIRRFLATTVALMAALHLYIGWCQLPDLGLNGVGWTAGVVFLCLSSVMVPLGMAARFLIRPTELADHVTWFGALLMGLFSSLLVLTLLRDVALFLLPEAWRTIRPWRFRPLPCW</sequence>
<keyword evidence="1" id="KW-0812">Transmembrane</keyword>
<feature type="transmembrane region" description="Helical" evidence="1">
    <location>
        <begin position="18"/>
        <end position="35"/>
    </location>
</feature>
<keyword evidence="1" id="KW-0472">Membrane</keyword>
<evidence type="ECO:0000313" key="3">
    <source>
        <dbReference type="Proteomes" id="UP001143674"/>
    </source>
</evidence>
<dbReference type="AlphaFoldDB" id="A0AAE3NFQ0"/>
<feature type="transmembrane region" description="Helical" evidence="1">
    <location>
        <begin position="83"/>
        <end position="101"/>
    </location>
</feature>
<feature type="transmembrane region" description="Helical" evidence="1">
    <location>
        <begin position="47"/>
        <end position="71"/>
    </location>
</feature>
<organism evidence="2 3">
    <name type="scientific">Ralstonia solanacearum</name>
    <name type="common">Pseudomonas solanacearum</name>
    <dbReference type="NCBI Taxonomy" id="305"/>
    <lineage>
        <taxon>Bacteria</taxon>
        <taxon>Pseudomonadati</taxon>
        <taxon>Pseudomonadota</taxon>
        <taxon>Betaproteobacteria</taxon>
        <taxon>Burkholderiales</taxon>
        <taxon>Burkholderiaceae</taxon>
        <taxon>Ralstonia</taxon>
        <taxon>Ralstonia solanacearum species complex</taxon>
    </lineage>
</organism>
<keyword evidence="1" id="KW-1133">Transmembrane helix</keyword>
<dbReference type="Proteomes" id="UP001143674">
    <property type="component" value="Unassembled WGS sequence"/>
</dbReference>
<reference evidence="2" key="1">
    <citation type="submission" date="2021-09" db="EMBL/GenBank/DDBJ databases">
        <title>Genomic analysis of Ralstonia spp.</title>
        <authorList>
            <person name="Aburjaile F."/>
            <person name="Ariute J.C."/>
            <person name="Pais A.K.L."/>
            <person name="Albuquerque G.M.R."/>
            <person name="Silva A.M.F."/>
            <person name="Brenig B."/>
            <person name="Azevedo V."/>
            <person name="Matiuzzi M."/>
            <person name="Ramos R."/>
            <person name="Goes-Neto A."/>
            <person name="Soares S."/>
            <person name="Iseppon A.M.B."/>
            <person name="Souza E."/>
            <person name="Gama M."/>
        </authorList>
    </citation>
    <scope>NUCLEOTIDE SEQUENCE</scope>
    <source>
        <strain evidence="2">B4</strain>
    </source>
</reference>
<protein>
    <submittedName>
        <fullName evidence="2">Phosphohydrolase</fullName>
    </submittedName>
</protein>
<accession>A0AAE3NFQ0</accession>
<dbReference type="EMBL" id="JAIVEX010000003">
    <property type="protein sequence ID" value="MDB0521440.1"/>
    <property type="molecule type" value="Genomic_DNA"/>
</dbReference>
<comment type="caution">
    <text evidence="2">The sequence shown here is derived from an EMBL/GenBank/DDBJ whole genome shotgun (WGS) entry which is preliminary data.</text>
</comment>